<protein>
    <submittedName>
        <fullName evidence="1">Uncharacterized protein</fullName>
    </submittedName>
</protein>
<proteinExistence type="predicted"/>
<dbReference type="Proteomes" id="UP001162483">
    <property type="component" value="Unassembled WGS sequence"/>
</dbReference>
<organism evidence="1 2">
    <name type="scientific">Staurois parvus</name>
    <dbReference type="NCBI Taxonomy" id="386267"/>
    <lineage>
        <taxon>Eukaryota</taxon>
        <taxon>Metazoa</taxon>
        <taxon>Chordata</taxon>
        <taxon>Craniata</taxon>
        <taxon>Vertebrata</taxon>
        <taxon>Euteleostomi</taxon>
        <taxon>Amphibia</taxon>
        <taxon>Batrachia</taxon>
        <taxon>Anura</taxon>
        <taxon>Neobatrachia</taxon>
        <taxon>Ranoidea</taxon>
        <taxon>Ranidae</taxon>
        <taxon>Staurois</taxon>
    </lineage>
</organism>
<reference evidence="1" key="1">
    <citation type="submission" date="2023-05" db="EMBL/GenBank/DDBJ databases">
        <authorList>
            <person name="Stuckert A."/>
        </authorList>
    </citation>
    <scope>NUCLEOTIDE SEQUENCE</scope>
</reference>
<comment type="caution">
    <text evidence="1">The sequence shown here is derived from an EMBL/GenBank/DDBJ whole genome shotgun (WGS) entry which is preliminary data.</text>
</comment>
<name>A0ABN9FQX0_9NEOB</name>
<keyword evidence="2" id="KW-1185">Reference proteome</keyword>
<evidence type="ECO:0000313" key="1">
    <source>
        <dbReference type="EMBL" id="CAI9598425.1"/>
    </source>
</evidence>
<gene>
    <name evidence="1" type="ORF">SPARVUS_LOCUS12399333</name>
</gene>
<sequence>MKLSKMSLAIDFSYASSVHCVLQQPLTLLCNFTWPTTLCPSCCYSQLLPLFYNTTNS</sequence>
<dbReference type="EMBL" id="CATNWA010017157">
    <property type="protein sequence ID" value="CAI9598425.1"/>
    <property type="molecule type" value="Genomic_DNA"/>
</dbReference>
<evidence type="ECO:0000313" key="2">
    <source>
        <dbReference type="Proteomes" id="UP001162483"/>
    </source>
</evidence>
<accession>A0ABN9FQX0</accession>